<dbReference type="SUPFAM" id="SSF51735">
    <property type="entry name" value="NAD(P)-binding Rossmann-fold domains"/>
    <property type="match status" value="1"/>
</dbReference>
<feature type="domain" description="Ketopantoate reductase N-terminal" evidence="10">
    <location>
        <begin position="6"/>
        <end position="135"/>
    </location>
</feature>
<evidence type="ECO:0000313" key="12">
    <source>
        <dbReference type="EMBL" id="MFA0789702.1"/>
    </source>
</evidence>
<keyword evidence="6" id="KW-0521">NADP</keyword>
<protein>
    <recommendedName>
        <fullName evidence="4">2-dehydropantoate 2-reductase</fullName>
        <ecNumber evidence="3">1.1.1.169</ecNumber>
    </recommendedName>
    <alternativeName>
        <fullName evidence="8">Ketopantoate reductase</fullName>
    </alternativeName>
</protein>
<evidence type="ECO:0000259" key="10">
    <source>
        <dbReference type="Pfam" id="PF02558"/>
    </source>
</evidence>
<comment type="pathway">
    <text evidence="1">Cofactor biosynthesis; (R)-pantothenate biosynthesis; (R)-pantoate from 3-methyl-2-oxobutanoate: step 2/2.</text>
</comment>
<dbReference type="InterPro" id="IPR050838">
    <property type="entry name" value="Ketopantoate_reductase"/>
</dbReference>
<feature type="domain" description="Ketopantoate reductase C-terminal" evidence="11">
    <location>
        <begin position="166"/>
        <end position="284"/>
    </location>
</feature>
<dbReference type="RefSeq" id="WP_371842685.1">
    <property type="nucleotide sequence ID" value="NZ_JBGMEL010000003.1"/>
</dbReference>
<dbReference type="EMBL" id="JBGMEL010000003">
    <property type="protein sequence ID" value="MFA0789702.1"/>
    <property type="molecule type" value="Genomic_DNA"/>
</dbReference>
<keyword evidence="13" id="KW-1185">Reference proteome</keyword>
<dbReference type="InterPro" id="IPR008927">
    <property type="entry name" value="6-PGluconate_DH-like_C_sf"/>
</dbReference>
<dbReference type="PANTHER" id="PTHR43765">
    <property type="entry name" value="2-DEHYDROPANTOATE 2-REDUCTASE-RELATED"/>
    <property type="match status" value="1"/>
</dbReference>
<evidence type="ECO:0000256" key="3">
    <source>
        <dbReference type="ARBA" id="ARBA00013014"/>
    </source>
</evidence>
<keyword evidence="7" id="KW-0560">Oxidoreductase</keyword>
<reference evidence="12 13" key="1">
    <citation type="submission" date="2024-08" db="EMBL/GenBank/DDBJ databases">
        <authorList>
            <person name="Ishaq N."/>
        </authorList>
    </citation>
    <scope>NUCLEOTIDE SEQUENCE [LARGE SCALE GENOMIC DNA]</scope>
    <source>
        <strain evidence="12 13">JCM 30400</strain>
    </source>
</reference>
<name>A0ABV4NJF4_9GAMM</name>
<evidence type="ECO:0000256" key="1">
    <source>
        <dbReference type="ARBA" id="ARBA00004994"/>
    </source>
</evidence>
<dbReference type="InterPro" id="IPR013332">
    <property type="entry name" value="KPR_N"/>
</dbReference>
<evidence type="ECO:0000256" key="9">
    <source>
        <dbReference type="ARBA" id="ARBA00048793"/>
    </source>
</evidence>
<evidence type="ECO:0000256" key="5">
    <source>
        <dbReference type="ARBA" id="ARBA00022655"/>
    </source>
</evidence>
<dbReference type="Pfam" id="PF08546">
    <property type="entry name" value="ApbA_C"/>
    <property type="match status" value="1"/>
</dbReference>
<dbReference type="PANTHER" id="PTHR43765:SF2">
    <property type="entry name" value="2-DEHYDROPANTOATE 2-REDUCTASE"/>
    <property type="match status" value="1"/>
</dbReference>
<dbReference type="EC" id="1.1.1.169" evidence="3"/>
<keyword evidence="5" id="KW-0566">Pantothenate biosynthesis</keyword>
<dbReference type="Gene3D" id="3.40.50.720">
    <property type="entry name" value="NAD(P)-binding Rossmann-like Domain"/>
    <property type="match status" value="1"/>
</dbReference>
<evidence type="ECO:0000259" key="11">
    <source>
        <dbReference type="Pfam" id="PF08546"/>
    </source>
</evidence>
<evidence type="ECO:0000256" key="8">
    <source>
        <dbReference type="ARBA" id="ARBA00032024"/>
    </source>
</evidence>
<dbReference type="InterPro" id="IPR013328">
    <property type="entry name" value="6PGD_dom2"/>
</dbReference>
<organism evidence="12 13">
    <name type="scientific">Microbulbifer echini</name>
    <dbReference type="NCBI Taxonomy" id="1529067"/>
    <lineage>
        <taxon>Bacteria</taxon>
        <taxon>Pseudomonadati</taxon>
        <taxon>Pseudomonadota</taxon>
        <taxon>Gammaproteobacteria</taxon>
        <taxon>Cellvibrionales</taxon>
        <taxon>Microbulbiferaceae</taxon>
        <taxon>Microbulbifer</taxon>
    </lineage>
</organism>
<accession>A0ABV4NJF4</accession>
<evidence type="ECO:0000313" key="13">
    <source>
        <dbReference type="Proteomes" id="UP001569414"/>
    </source>
</evidence>
<dbReference type="SUPFAM" id="SSF48179">
    <property type="entry name" value="6-phosphogluconate dehydrogenase C-terminal domain-like"/>
    <property type="match status" value="1"/>
</dbReference>
<comment type="similarity">
    <text evidence="2">Belongs to the ketopantoate reductase family.</text>
</comment>
<comment type="caution">
    <text evidence="12">The sequence shown here is derived from an EMBL/GenBank/DDBJ whole genome shotgun (WGS) entry which is preliminary data.</text>
</comment>
<dbReference type="InterPro" id="IPR036291">
    <property type="entry name" value="NAD(P)-bd_dom_sf"/>
</dbReference>
<evidence type="ECO:0000256" key="6">
    <source>
        <dbReference type="ARBA" id="ARBA00022857"/>
    </source>
</evidence>
<dbReference type="InterPro" id="IPR013752">
    <property type="entry name" value="KPA_reductase"/>
</dbReference>
<comment type="catalytic activity">
    <reaction evidence="9">
        <text>(R)-pantoate + NADP(+) = 2-dehydropantoate + NADPH + H(+)</text>
        <dbReference type="Rhea" id="RHEA:16233"/>
        <dbReference type="ChEBI" id="CHEBI:11561"/>
        <dbReference type="ChEBI" id="CHEBI:15378"/>
        <dbReference type="ChEBI" id="CHEBI:15980"/>
        <dbReference type="ChEBI" id="CHEBI:57783"/>
        <dbReference type="ChEBI" id="CHEBI:58349"/>
        <dbReference type="EC" id="1.1.1.169"/>
    </reaction>
</comment>
<proteinExistence type="inferred from homology"/>
<dbReference type="Proteomes" id="UP001569414">
    <property type="component" value="Unassembled WGS sequence"/>
</dbReference>
<evidence type="ECO:0000256" key="2">
    <source>
        <dbReference type="ARBA" id="ARBA00007870"/>
    </source>
</evidence>
<sequence length="294" mass="33932">MKKGEILIFGAGSVGSYLAAKLALSGHNINVIGRKAEKIGSYLYINDEKFHFPTTSTNINSQIKYNYIFLTCKIYDLKNNLQHLKRWSPKSEIIILLQNCFFDITEFKNTYPQELTSILVFDGFNLTGNRLKHTKGAGFLLENTKYSERLTQLLKDSNIETRTTDNMLQHRAEKTIYNCAINIFSAIYSKTVRELFANSSTLERMKNVFYESYEVLSQEIDIPQDKESLWNHLIQFAGTLNHYASTYQDVRENKVTEIAFLNGFIIDLGRKVGVATPYNIEAVKIFKKKYPNFY</sequence>
<dbReference type="Pfam" id="PF02558">
    <property type="entry name" value="ApbA"/>
    <property type="match status" value="1"/>
</dbReference>
<evidence type="ECO:0000256" key="4">
    <source>
        <dbReference type="ARBA" id="ARBA00019465"/>
    </source>
</evidence>
<evidence type="ECO:0000256" key="7">
    <source>
        <dbReference type="ARBA" id="ARBA00023002"/>
    </source>
</evidence>
<dbReference type="Gene3D" id="1.10.1040.10">
    <property type="entry name" value="N-(1-d-carboxylethyl)-l-norvaline Dehydrogenase, domain 2"/>
    <property type="match status" value="1"/>
</dbReference>
<gene>
    <name evidence="12" type="ORF">ACCI51_04030</name>
</gene>